<dbReference type="GO" id="GO:0006508">
    <property type="term" value="P:proteolysis"/>
    <property type="evidence" value="ECO:0007669"/>
    <property type="project" value="UniProtKB-KW"/>
</dbReference>
<dbReference type="Pfam" id="PF17900">
    <property type="entry name" value="Peptidase_M1_N"/>
    <property type="match status" value="1"/>
</dbReference>
<dbReference type="HOGENOM" id="CLU_022467_0_0_1"/>
<dbReference type="PANTHER" id="PTHR46627">
    <property type="entry name" value="AMINOPEPTIDASE O"/>
    <property type="match status" value="1"/>
</dbReference>
<dbReference type="Gene3D" id="3.30.2010.30">
    <property type="match status" value="1"/>
</dbReference>
<dbReference type="InterPro" id="IPR033577">
    <property type="entry name" value="AOPep"/>
</dbReference>
<keyword evidence="7" id="KW-0482">Metalloprotease</keyword>
<evidence type="ECO:0000256" key="1">
    <source>
        <dbReference type="ARBA" id="ARBA00001947"/>
    </source>
</evidence>
<evidence type="ECO:0000256" key="5">
    <source>
        <dbReference type="ARBA" id="ARBA00022801"/>
    </source>
</evidence>
<proteinExistence type="inferred from homology"/>
<dbReference type="Pfam" id="PF01433">
    <property type="entry name" value="Peptidase_M1"/>
    <property type="match status" value="1"/>
</dbReference>
<dbReference type="InParanoid" id="K1PMV3"/>
<keyword evidence="5" id="KW-0378">Hydrolase</keyword>
<evidence type="ECO:0000256" key="6">
    <source>
        <dbReference type="ARBA" id="ARBA00022833"/>
    </source>
</evidence>
<dbReference type="GO" id="GO:0005730">
    <property type="term" value="C:nucleolus"/>
    <property type="evidence" value="ECO:0007669"/>
    <property type="project" value="InterPro"/>
</dbReference>
<dbReference type="SUPFAM" id="SSF63737">
    <property type="entry name" value="Leukotriene A4 hydrolase N-terminal domain"/>
    <property type="match status" value="1"/>
</dbReference>
<keyword evidence="3" id="KW-0645">Protease</keyword>
<sequence>MDDNVQKRGELDLPLSSNFSDIQVHHYLINLKCDLCNNFFQGSTSVYFTTQRKRDRLPDPLDIDSDGISENTRPKSADFDKTQLEEKEELKSKRFVAELSSETEPVNNYIKIVDEKCRVICDEGKTSMKRKVNDTENSAAVLPMNKHLKQSVSLKDDTNISYDANLQRFDCEKENNKDFILILDCHELEIQCVSETEVTTSIDAQTLSSPHWSTDVGQTSENSLQYDLGDQCLKIKVPCQKESEDNLRAIKISYRTTTDGLSLKWTKDQDGNDCVYTHGHWVNNRSLFPSQDVPEALATWQAYITVQQGLTVIMSGDLEPQCRECSDGLECFYFWTTFPMPSSTLSLAVGSWKECKKPKFQNQSDNEIIPYRVFGPETLMTKMNDIHRYIPLCLKEVTTVLGPHPMKRQDILVVPSSFDSLGMARQGLNPFPFCTLINALVIPSVLYISQSLLHSDLSMFYRLAHELCHTWFGIVIGPLDWTEEWLTEGFCTYLEDIIHTRVLKTVGMFSEKEESDVRYLRDFVKLRTLTAEQQNTEESLQTLKPDCCELSTNKTFVKNGMNPEKKYLQVHYLKGYFLLRYLEKMAGSLEFLACLRKYVQKYHGKLVSSQFNPDELLLFLELLLDVKEIPLIALSCLKNKYNIDNCNAEGMGVYLYGEMMLSGRRALIDLAHKCFQQLQHSMSTDNYNTVHSMLFGD</sequence>
<dbReference type="Gene3D" id="1.10.390.10">
    <property type="entry name" value="Neutral Protease Domain 2"/>
    <property type="match status" value="1"/>
</dbReference>
<dbReference type="PRINTS" id="PR00756">
    <property type="entry name" value="ALADIPTASE"/>
</dbReference>
<feature type="domain" description="Peptidase M1 membrane alanine aminopeptidase" evidence="8">
    <location>
        <begin position="403"/>
        <end position="607"/>
    </location>
</feature>
<evidence type="ECO:0000256" key="4">
    <source>
        <dbReference type="ARBA" id="ARBA00022723"/>
    </source>
</evidence>
<evidence type="ECO:0000259" key="8">
    <source>
        <dbReference type="Pfam" id="PF01433"/>
    </source>
</evidence>
<keyword evidence="4" id="KW-0479">Metal-binding</keyword>
<evidence type="ECO:0000256" key="7">
    <source>
        <dbReference type="ARBA" id="ARBA00023049"/>
    </source>
</evidence>
<dbReference type="GO" id="GO:0008270">
    <property type="term" value="F:zinc ion binding"/>
    <property type="evidence" value="ECO:0007669"/>
    <property type="project" value="InterPro"/>
</dbReference>
<dbReference type="PANTHER" id="PTHR46627:SF1">
    <property type="entry name" value="AMINOPEPTIDASE O"/>
    <property type="match status" value="1"/>
</dbReference>
<feature type="domain" description="Aminopeptidase N-like N-terminal" evidence="9">
    <location>
        <begin position="176"/>
        <end position="342"/>
    </location>
</feature>
<name>K1PMV3_MAGGI</name>
<dbReference type="InterPro" id="IPR042097">
    <property type="entry name" value="Aminopeptidase_N-like_N_sf"/>
</dbReference>
<reference evidence="10" key="1">
    <citation type="journal article" date="2012" name="Nature">
        <title>The oyster genome reveals stress adaptation and complexity of shell formation.</title>
        <authorList>
            <person name="Zhang G."/>
            <person name="Fang X."/>
            <person name="Guo X."/>
            <person name="Li L."/>
            <person name="Luo R."/>
            <person name="Xu F."/>
            <person name="Yang P."/>
            <person name="Zhang L."/>
            <person name="Wang X."/>
            <person name="Qi H."/>
            <person name="Xiong Z."/>
            <person name="Que H."/>
            <person name="Xie Y."/>
            <person name="Holland P.W."/>
            <person name="Paps J."/>
            <person name="Zhu Y."/>
            <person name="Wu F."/>
            <person name="Chen Y."/>
            <person name="Wang J."/>
            <person name="Peng C."/>
            <person name="Meng J."/>
            <person name="Yang L."/>
            <person name="Liu J."/>
            <person name="Wen B."/>
            <person name="Zhang N."/>
            <person name="Huang Z."/>
            <person name="Zhu Q."/>
            <person name="Feng Y."/>
            <person name="Mount A."/>
            <person name="Hedgecock D."/>
            <person name="Xu Z."/>
            <person name="Liu Y."/>
            <person name="Domazet-Loso T."/>
            <person name="Du Y."/>
            <person name="Sun X."/>
            <person name="Zhang S."/>
            <person name="Liu B."/>
            <person name="Cheng P."/>
            <person name="Jiang X."/>
            <person name="Li J."/>
            <person name="Fan D."/>
            <person name="Wang W."/>
            <person name="Fu W."/>
            <person name="Wang T."/>
            <person name="Wang B."/>
            <person name="Zhang J."/>
            <person name="Peng Z."/>
            <person name="Li Y."/>
            <person name="Li N."/>
            <person name="Wang J."/>
            <person name="Chen M."/>
            <person name="He Y."/>
            <person name="Tan F."/>
            <person name="Song X."/>
            <person name="Zheng Q."/>
            <person name="Huang R."/>
            <person name="Yang H."/>
            <person name="Du X."/>
            <person name="Chen L."/>
            <person name="Yang M."/>
            <person name="Gaffney P.M."/>
            <person name="Wang S."/>
            <person name="Luo L."/>
            <person name="She Z."/>
            <person name="Ming Y."/>
            <person name="Huang W."/>
            <person name="Zhang S."/>
            <person name="Huang B."/>
            <person name="Zhang Y."/>
            <person name="Qu T."/>
            <person name="Ni P."/>
            <person name="Miao G."/>
            <person name="Wang J."/>
            <person name="Wang Q."/>
            <person name="Steinberg C.E."/>
            <person name="Wang H."/>
            <person name="Li N."/>
            <person name="Qian L."/>
            <person name="Zhang G."/>
            <person name="Li Y."/>
            <person name="Yang H."/>
            <person name="Liu X."/>
            <person name="Wang J."/>
            <person name="Yin Y."/>
            <person name="Wang J."/>
        </authorList>
    </citation>
    <scope>NUCLEOTIDE SEQUENCE [LARGE SCALE GENOMIC DNA]</scope>
    <source>
        <strain evidence="10">05x7-T-G4-1.051#20</strain>
    </source>
</reference>
<dbReference type="SUPFAM" id="SSF55486">
    <property type="entry name" value="Metalloproteases ('zincins'), catalytic domain"/>
    <property type="match status" value="1"/>
</dbReference>
<dbReference type="InterPro" id="IPR014782">
    <property type="entry name" value="Peptidase_M1_dom"/>
</dbReference>
<evidence type="ECO:0000256" key="3">
    <source>
        <dbReference type="ARBA" id="ARBA00022670"/>
    </source>
</evidence>
<dbReference type="GO" id="GO:0070006">
    <property type="term" value="F:metalloaminopeptidase activity"/>
    <property type="evidence" value="ECO:0007669"/>
    <property type="project" value="InterPro"/>
</dbReference>
<dbReference type="InterPro" id="IPR027268">
    <property type="entry name" value="Peptidase_M4/M1_CTD_sf"/>
</dbReference>
<comment type="similarity">
    <text evidence="2">Belongs to the peptidase M1 family.</text>
</comment>
<evidence type="ECO:0000259" key="9">
    <source>
        <dbReference type="Pfam" id="PF17900"/>
    </source>
</evidence>
<dbReference type="EMBL" id="JH815786">
    <property type="protein sequence ID" value="EKC22973.1"/>
    <property type="molecule type" value="Genomic_DNA"/>
</dbReference>
<dbReference type="Gene3D" id="2.60.40.1730">
    <property type="entry name" value="tricorn interacting facor f3 domain"/>
    <property type="match status" value="1"/>
</dbReference>
<evidence type="ECO:0000256" key="2">
    <source>
        <dbReference type="ARBA" id="ARBA00010136"/>
    </source>
</evidence>
<dbReference type="InterPro" id="IPR045357">
    <property type="entry name" value="Aminopeptidase_N-like_N"/>
</dbReference>
<dbReference type="InterPro" id="IPR001930">
    <property type="entry name" value="Peptidase_M1"/>
</dbReference>
<keyword evidence="6" id="KW-0862">Zinc</keyword>
<evidence type="ECO:0000313" key="10">
    <source>
        <dbReference type="EMBL" id="EKC22973.1"/>
    </source>
</evidence>
<accession>K1PMV3</accession>
<organism evidence="10">
    <name type="scientific">Magallana gigas</name>
    <name type="common">Pacific oyster</name>
    <name type="synonym">Crassostrea gigas</name>
    <dbReference type="NCBI Taxonomy" id="29159"/>
    <lineage>
        <taxon>Eukaryota</taxon>
        <taxon>Metazoa</taxon>
        <taxon>Spiralia</taxon>
        <taxon>Lophotrochozoa</taxon>
        <taxon>Mollusca</taxon>
        <taxon>Bivalvia</taxon>
        <taxon>Autobranchia</taxon>
        <taxon>Pteriomorphia</taxon>
        <taxon>Ostreida</taxon>
        <taxon>Ostreoidea</taxon>
        <taxon>Ostreidae</taxon>
        <taxon>Magallana</taxon>
    </lineage>
</organism>
<comment type="cofactor">
    <cofactor evidence="1">
        <name>Zn(2+)</name>
        <dbReference type="ChEBI" id="CHEBI:29105"/>
    </cofactor>
</comment>
<gene>
    <name evidence="10" type="ORF">CGI_10001052</name>
</gene>
<protein>
    <submittedName>
        <fullName evidence="10">Aminopeptidase O</fullName>
    </submittedName>
</protein>
<dbReference type="AlphaFoldDB" id="K1PMV3"/>
<keyword evidence="10" id="KW-0031">Aminopeptidase</keyword>